<dbReference type="PANTHER" id="PTHR42029:SF3">
    <property type="entry name" value="AN04G07800"/>
    <property type="match status" value="1"/>
</dbReference>
<dbReference type="AlphaFoldDB" id="A0A1Y2LJS4"/>
<dbReference type="OMA" id="TITSEAW"/>
<reference evidence="2 3" key="1">
    <citation type="journal article" date="2017" name="Genome Announc.">
        <title>Genome sequence of the saprophytic ascomycete Epicoccum nigrum ICMP 19927 strain isolated from New Zealand.</title>
        <authorList>
            <person name="Fokin M."/>
            <person name="Fleetwood D."/>
            <person name="Weir B.S."/>
            <person name="Villas-Boas S.G."/>
        </authorList>
    </citation>
    <scope>NUCLEOTIDE SEQUENCE [LARGE SCALE GENOMIC DNA]</scope>
    <source>
        <strain evidence="2 3">ICMP 19927</strain>
    </source>
</reference>
<evidence type="ECO:0000313" key="2">
    <source>
        <dbReference type="EMBL" id="OSS43849.1"/>
    </source>
</evidence>
<sequence>MHVVQTTTLLLSTTATVMPAHQTLFPRDVPTITRDPWECATVNASQYFDVPKPTGTVLTALLSYAEKLYEGCVPVADPSGNRDPACPFPDASKWCAFTKTVAPAMTPAYWSYASSASSWWSAKSSDASSFQRRCPNTWYQAMKDTPAGETWLNDTIIFSECYESAYPATALPSLSKTGA</sequence>
<dbReference type="Proteomes" id="UP000193240">
    <property type="component" value="Unassembled WGS sequence"/>
</dbReference>
<proteinExistence type="predicted"/>
<name>A0A1Y2LJS4_EPING</name>
<dbReference type="EMBL" id="KZ107861">
    <property type="protein sequence ID" value="OSS43849.1"/>
    <property type="molecule type" value="Genomic_DNA"/>
</dbReference>
<gene>
    <name evidence="2" type="ORF">B5807_11697</name>
</gene>
<evidence type="ECO:0000259" key="1">
    <source>
        <dbReference type="Pfam" id="PF24870"/>
    </source>
</evidence>
<protein>
    <recommendedName>
        <fullName evidence="1">DUF7735 domain-containing protein</fullName>
    </recommendedName>
</protein>
<dbReference type="PANTHER" id="PTHR42029">
    <property type="entry name" value="AN04G07800"/>
    <property type="match status" value="1"/>
</dbReference>
<keyword evidence="3" id="KW-1185">Reference proteome</keyword>
<organism evidence="2 3">
    <name type="scientific">Epicoccum nigrum</name>
    <name type="common">Soil fungus</name>
    <name type="synonym">Epicoccum purpurascens</name>
    <dbReference type="NCBI Taxonomy" id="105696"/>
    <lineage>
        <taxon>Eukaryota</taxon>
        <taxon>Fungi</taxon>
        <taxon>Dikarya</taxon>
        <taxon>Ascomycota</taxon>
        <taxon>Pezizomycotina</taxon>
        <taxon>Dothideomycetes</taxon>
        <taxon>Pleosporomycetidae</taxon>
        <taxon>Pleosporales</taxon>
        <taxon>Pleosporineae</taxon>
        <taxon>Didymellaceae</taxon>
        <taxon>Epicoccum</taxon>
    </lineage>
</organism>
<dbReference type="InParanoid" id="A0A1Y2LJS4"/>
<dbReference type="Pfam" id="PF24870">
    <property type="entry name" value="DUF7735"/>
    <property type="match status" value="1"/>
</dbReference>
<evidence type="ECO:0000313" key="3">
    <source>
        <dbReference type="Proteomes" id="UP000193240"/>
    </source>
</evidence>
<dbReference type="InterPro" id="IPR056637">
    <property type="entry name" value="DUF7735"/>
</dbReference>
<feature type="domain" description="DUF7735" evidence="1">
    <location>
        <begin position="24"/>
        <end position="169"/>
    </location>
</feature>
<accession>A0A1Y2LJS4</accession>